<gene>
    <name evidence="1" type="ORF">WUBG_16881</name>
</gene>
<organism evidence="1 2">
    <name type="scientific">Wuchereria bancrofti</name>
    <dbReference type="NCBI Taxonomy" id="6293"/>
    <lineage>
        <taxon>Eukaryota</taxon>
        <taxon>Metazoa</taxon>
        <taxon>Ecdysozoa</taxon>
        <taxon>Nematoda</taxon>
        <taxon>Chromadorea</taxon>
        <taxon>Rhabditida</taxon>
        <taxon>Spirurina</taxon>
        <taxon>Spiruromorpha</taxon>
        <taxon>Filarioidea</taxon>
        <taxon>Onchocercidae</taxon>
        <taxon>Wuchereria</taxon>
    </lineage>
</organism>
<name>J9DRE4_WUCBA</name>
<evidence type="ECO:0000313" key="1">
    <source>
        <dbReference type="EMBL" id="EJW72213.1"/>
    </source>
</evidence>
<dbReference type="AlphaFoldDB" id="J9DRE4"/>
<evidence type="ECO:0000313" key="2">
    <source>
        <dbReference type="Proteomes" id="UP000004810"/>
    </source>
</evidence>
<accession>J9DRE4</accession>
<comment type="caution">
    <text evidence="1">The sequence shown here is derived from an EMBL/GenBank/DDBJ whole genome shotgun (WGS) entry which is preliminary data.</text>
</comment>
<proteinExistence type="predicted"/>
<sequence>MRGCVNRFLLFGLDEDVRDALMDKSECRTTDRRLLHLVALTPQTDLVNILEFDCLVSIALIELSVMIMYKTGRK</sequence>
<reference evidence="2" key="1">
    <citation type="submission" date="2012-08" db="EMBL/GenBank/DDBJ databases">
        <title>The Genome Sequence of Wuchereria bancrofti.</title>
        <authorList>
            <person name="Nutman T.B."/>
            <person name="Fink D.L."/>
            <person name="Russ C."/>
            <person name="Young S."/>
            <person name="Zeng Q."/>
            <person name="Koehrsen M."/>
            <person name="Alvarado L."/>
            <person name="Berlin A."/>
            <person name="Chapman S.B."/>
            <person name="Chen Z."/>
            <person name="Freedman E."/>
            <person name="Gellesch M."/>
            <person name="Goldberg J."/>
            <person name="Griggs A."/>
            <person name="Gujja S."/>
            <person name="Heilman E.R."/>
            <person name="Heiman D."/>
            <person name="Hepburn T."/>
            <person name="Howarth C."/>
            <person name="Jen D."/>
            <person name="Larson L."/>
            <person name="Lewis B."/>
            <person name="Mehta T."/>
            <person name="Park D."/>
            <person name="Pearson M."/>
            <person name="Roberts A."/>
            <person name="Saif S."/>
            <person name="Shea T."/>
            <person name="Shenoy N."/>
            <person name="Sisk P."/>
            <person name="Stolte C."/>
            <person name="Sykes S."/>
            <person name="Walk T."/>
            <person name="White J."/>
            <person name="Yandava C."/>
            <person name="Haas B."/>
            <person name="Henn M.R."/>
            <person name="Nusbaum C."/>
            <person name="Birren B."/>
        </authorList>
    </citation>
    <scope>NUCLEOTIDE SEQUENCE [LARGE SCALE GENOMIC DNA]</scope>
    <source>
        <strain evidence="2">NA</strain>
    </source>
</reference>
<dbReference type="Proteomes" id="UP000004810">
    <property type="component" value="Unassembled WGS sequence"/>
</dbReference>
<protein>
    <submittedName>
        <fullName evidence="1">Uncharacterized protein</fullName>
    </submittedName>
</protein>
<dbReference type="EMBL" id="ADBV01016665">
    <property type="protein sequence ID" value="EJW72213.1"/>
    <property type="molecule type" value="Genomic_DNA"/>
</dbReference>